<keyword evidence="7" id="KW-1015">Disulfide bond</keyword>
<evidence type="ECO:0000256" key="3">
    <source>
        <dbReference type="ARBA" id="ARBA00022723"/>
    </source>
</evidence>
<evidence type="ECO:0000313" key="8">
    <source>
        <dbReference type="EMBL" id="RKT75089.1"/>
    </source>
</evidence>
<evidence type="ECO:0000256" key="6">
    <source>
        <dbReference type="ARBA" id="ARBA00022837"/>
    </source>
</evidence>
<keyword evidence="5" id="KW-0378">Hydrolase</keyword>
<keyword evidence="3" id="KW-0479">Metal-binding</keyword>
<evidence type="ECO:0000313" key="9">
    <source>
        <dbReference type="Proteomes" id="UP000272729"/>
    </source>
</evidence>
<dbReference type="GO" id="GO:0046872">
    <property type="term" value="F:metal ion binding"/>
    <property type="evidence" value="ECO:0007669"/>
    <property type="project" value="UniProtKB-KW"/>
</dbReference>
<evidence type="ECO:0000256" key="4">
    <source>
        <dbReference type="ARBA" id="ARBA00022729"/>
    </source>
</evidence>
<keyword evidence="9" id="KW-1185">Reference proteome</keyword>
<organism evidence="8 9">
    <name type="scientific">Saccharothrix variisporea</name>
    <dbReference type="NCBI Taxonomy" id="543527"/>
    <lineage>
        <taxon>Bacteria</taxon>
        <taxon>Bacillati</taxon>
        <taxon>Actinomycetota</taxon>
        <taxon>Actinomycetes</taxon>
        <taxon>Pseudonocardiales</taxon>
        <taxon>Pseudonocardiaceae</taxon>
        <taxon>Saccharothrix</taxon>
    </lineage>
</organism>
<gene>
    <name evidence="8" type="ORF">DFJ66_8466</name>
</gene>
<reference evidence="8 9" key="1">
    <citation type="submission" date="2018-10" db="EMBL/GenBank/DDBJ databases">
        <title>Sequencing the genomes of 1000 actinobacteria strains.</title>
        <authorList>
            <person name="Klenk H.-P."/>
        </authorList>
    </citation>
    <scope>NUCLEOTIDE SEQUENCE [LARGE SCALE GENOMIC DNA]</scope>
    <source>
        <strain evidence="8 9">DSM 43911</strain>
    </source>
</reference>
<keyword evidence="4" id="KW-0732">Signal</keyword>
<evidence type="ECO:0000256" key="1">
    <source>
        <dbReference type="ARBA" id="ARBA00006249"/>
    </source>
</evidence>
<keyword evidence="6" id="KW-0106">Calcium</keyword>
<evidence type="ECO:0000256" key="7">
    <source>
        <dbReference type="ARBA" id="ARBA00023157"/>
    </source>
</evidence>
<dbReference type="InterPro" id="IPR029058">
    <property type="entry name" value="AB_hydrolase_fold"/>
</dbReference>
<dbReference type="Proteomes" id="UP000272729">
    <property type="component" value="Unassembled WGS sequence"/>
</dbReference>
<dbReference type="InterPro" id="IPR011118">
    <property type="entry name" value="Tannase/feruloyl_esterase"/>
</dbReference>
<name>A0A495XN73_9PSEU</name>
<dbReference type="PANTHER" id="PTHR33938">
    <property type="entry name" value="FERULOYL ESTERASE B-RELATED"/>
    <property type="match status" value="1"/>
</dbReference>
<dbReference type="Gene3D" id="3.40.50.1820">
    <property type="entry name" value="alpha/beta hydrolase"/>
    <property type="match status" value="1"/>
</dbReference>
<comment type="similarity">
    <text evidence="1">Belongs to the tannase family.</text>
</comment>
<dbReference type="SUPFAM" id="SSF53474">
    <property type="entry name" value="alpha/beta-Hydrolases"/>
    <property type="match status" value="1"/>
</dbReference>
<dbReference type="Pfam" id="PF07519">
    <property type="entry name" value="Tannase"/>
    <property type="match status" value="1"/>
</dbReference>
<evidence type="ECO:0000256" key="2">
    <source>
        <dbReference type="ARBA" id="ARBA00022487"/>
    </source>
</evidence>
<proteinExistence type="inferred from homology"/>
<comment type="caution">
    <text evidence="8">The sequence shown here is derived from an EMBL/GenBank/DDBJ whole genome shotgun (WGS) entry which is preliminary data.</text>
</comment>
<dbReference type="PANTHER" id="PTHR33938:SF15">
    <property type="entry name" value="FERULOYL ESTERASE B-RELATED"/>
    <property type="match status" value="1"/>
</dbReference>
<dbReference type="EMBL" id="RBXR01000001">
    <property type="protein sequence ID" value="RKT75089.1"/>
    <property type="molecule type" value="Genomic_DNA"/>
</dbReference>
<dbReference type="GO" id="GO:0052689">
    <property type="term" value="F:carboxylic ester hydrolase activity"/>
    <property type="evidence" value="ECO:0007669"/>
    <property type="project" value="UniProtKB-KW"/>
</dbReference>
<dbReference type="AlphaFoldDB" id="A0A495XN73"/>
<evidence type="ECO:0000256" key="5">
    <source>
        <dbReference type="ARBA" id="ARBA00022801"/>
    </source>
</evidence>
<sequence>MLGGAGVLVALVCRVVVCRVVACGVVACGVAVCGVVVAPPALAATDSCAGLTGLAIPAAVIGLPTSGGEVTAARITGEPAHCRVDAAIHPVDPAAPDVLLRVALPARWNRKTMMFGGGGYDGTIPDVAGNVPYGPADRPTPLGRGYATFASDSGHQAAPDFTPTRSLDGSFAVNDEALRNFAGDALKKTRDAALFLVGRHYGRPPVHSYFAGGSSGGREGLAVAQRWPADFDGVISAYPAWNAASLDLFFGYQARLLAQPGAFPGPAKQALLHRAVIAACDGRDGVRDGVVSDEAGCRFDPRSLRCADGADLGDSCLSDAQLQAVRAMSEPLRWDYPIGSGERGYPGFPFLSGADMTTPLLGLGTQAPANPMPKTAGYGVQFWEQWVKYFVTRDPAYDSLSLDPRTPGKWQQRISELSRLQDVNDPDLRPFADAGGKLLLVHGTADELVSHRSTVDYFRRVEQTTGKGATQRFARLYLVPGANHVNVDAAFAAGWDSVTALENWVEHHRPPVAQVVTDKNPSAGGRTRPLCQYPAWPRYVGAGDPDSARSYVCTASSTVPAG</sequence>
<accession>A0A495XN73</accession>
<protein>
    <submittedName>
        <fullName evidence="8">Feruloyl esterase</fullName>
    </submittedName>
</protein>
<keyword evidence="2" id="KW-0719">Serine esterase</keyword>